<dbReference type="OrthoDB" id="6359816at2759"/>
<comment type="caution">
    <text evidence="1">The sequence shown here is derived from an EMBL/GenBank/DDBJ whole genome shotgun (WGS) entry which is preliminary data.</text>
</comment>
<evidence type="ECO:0000313" key="1">
    <source>
        <dbReference type="EMBL" id="KAF6227844.1"/>
    </source>
</evidence>
<dbReference type="RefSeq" id="XP_037159335.1">
    <property type="nucleotide sequence ID" value="XM_037313820.1"/>
</dbReference>
<evidence type="ECO:0000313" key="2">
    <source>
        <dbReference type="Proteomes" id="UP000578531"/>
    </source>
</evidence>
<reference evidence="1 2" key="1">
    <citation type="journal article" date="2020" name="Genomics">
        <title>Complete, high-quality genomes from long-read metagenomic sequencing of two wolf lichen thalli reveals enigmatic genome architecture.</title>
        <authorList>
            <person name="McKenzie S.K."/>
            <person name="Walston R.F."/>
            <person name="Allen J.L."/>
        </authorList>
    </citation>
    <scope>NUCLEOTIDE SEQUENCE [LARGE SCALE GENOMIC DNA]</scope>
    <source>
        <strain evidence="1">WasteWater2</strain>
    </source>
</reference>
<dbReference type="AlphaFoldDB" id="A0A8H6CQX4"/>
<keyword evidence="2" id="KW-1185">Reference proteome</keyword>
<organism evidence="1 2">
    <name type="scientific">Letharia columbiana</name>
    <dbReference type="NCBI Taxonomy" id="112416"/>
    <lineage>
        <taxon>Eukaryota</taxon>
        <taxon>Fungi</taxon>
        <taxon>Dikarya</taxon>
        <taxon>Ascomycota</taxon>
        <taxon>Pezizomycotina</taxon>
        <taxon>Lecanoromycetes</taxon>
        <taxon>OSLEUM clade</taxon>
        <taxon>Lecanoromycetidae</taxon>
        <taxon>Lecanorales</taxon>
        <taxon>Lecanorineae</taxon>
        <taxon>Parmeliaceae</taxon>
        <taxon>Letharia</taxon>
    </lineage>
</organism>
<sequence>MVDNAMISHRKRMNNVRVNALAGKYNIPMLKEFKFKIGKFACDFFHYREIINAIFENTPDSDLGLRNTVVSRCANARNLEKCLN</sequence>
<dbReference type="EMBL" id="JACCJC010000080">
    <property type="protein sequence ID" value="KAF6227844.1"/>
    <property type="molecule type" value="Genomic_DNA"/>
</dbReference>
<proteinExistence type="predicted"/>
<protein>
    <submittedName>
        <fullName evidence="1">Uncharacterized protein</fullName>
    </submittedName>
</protein>
<name>A0A8H6CQX4_9LECA</name>
<gene>
    <name evidence="1" type="ORF">HO173_011946</name>
</gene>
<dbReference type="GeneID" id="59293584"/>
<dbReference type="Proteomes" id="UP000578531">
    <property type="component" value="Unassembled WGS sequence"/>
</dbReference>
<accession>A0A8H6CQX4</accession>